<dbReference type="OrthoDB" id="9799703at2"/>
<proteinExistence type="predicted"/>
<dbReference type="InterPro" id="IPR011335">
    <property type="entry name" value="Restrct_endonuc-II-like"/>
</dbReference>
<dbReference type="STRING" id="1524460.IX84_01245"/>
<evidence type="ECO:0000313" key="3">
    <source>
        <dbReference type="Proteomes" id="UP000029736"/>
    </source>
</evidence>
<sequence length="205" mass="22992">MTLTRDITLSLPEQEGLQISLTDPMSVTDFEQFCAANPDIRAERSADGKVWIMAPVNLESGYYEGEVFGELRNYCLRTRNGKAFSPSTGFQLPDGSTRAADASWVSNEQLSQLTQAQRQTFPPIVPAFVIEIRSKTDARSALEQKMQETWIANGVQLAWLIDPQAQQVVVYSPERTPLIIDGFDQTIDASPILPDFEFDLRLLNF</sequence>
<evidence type="ECO:0000259" key="1">
    <source>
        <dbReference type="Pfam" id="PF05685"/>
    </source>
</evidence>
<name>A0A098SAW5_9BACT</name>
<reference evidence="2 3" key="1">
    <citation type="journal article" date="2014" name="Int. J. Syst. Evol. Microbiol.">
        <title>Phaeodactylibacter xiamenensis gen. nov., sp. nov., a member of the family Saprospiraceae isolated from the marine alga Phaeodactylum tricornutum.</title>
        <authorList>
            <person name="Chen Z.Jr."/>
            <person name="Lei X."/>
            <person name="Lai Q."/>
            <person name="Li Y."/>
            <person name="Zhang B."/>
            <person name="Zhang J."/>
            <person name="Zhang H."/>
            <person name="Yang L."/>
            <person name="Zheng W."/>
            <person name="Tian Y."/>
            <person name="Yu Z."/>
            <person name="Xu H.Jr."/>
            <person name="Zheng T."/>
        </authorList>
    </citation>
    <scope>NUCLEOTIDE SEQUENCE [LARGE SCALE GENOMIC DNA]</scope>
    <source>
        <strain evidence="2 3">KD52</strain>
    </source>
</reference>
<dbReference type="PANTHER" id="PTHR34107">
    <property type="entry name" value="SLL0198 PROTEIN-RELATED"/>
    <property type="match status" value="1"/>
</dbReference>
<dbReference type="Pfam" id="PF05685">
    <property type="entry name" value="Uma2"/>
    <property type="match status" value="1"/>
</dbReference>
<dbReference type="InterPro" id="IPR012296">
    <property type="entry name" value="Nuclease_put_TT1808"/>
</dbReference>
<dbReference type="EMBL" id="JPOS01000003">
    <property type="protein sequence ID" value="KGE89689.1"/>
    <property type="molecule type" value="Genomic_DNA"/>
</dbReference>
<dbReference type="Gene3D" id="3.90.1570.10">
    <property type="entry name" value="tt1808, chain A"/>
    <property type="match status" value="1"/>
</dbReference>
<protein>
    <recommendedName>
        <fullName evidence="1">Putative restriction endonuclease domain-containing protein</fullName>
    </recommendedName>
</protein>
<dbReference type="RefSeq" id="WP_052515678.1">
    <property type="nucleotide sequence ID" value="NZ_JBKAGJ010000005.1"/>
</dbReference>
<dbReference type="AlphaFoldDB" id="A0A098SAW5"/>
<keyword evidence="3" id="KW-1185">Reference proteome</keyword>
<evidence type="ECO:0000313" key="2">
    <source>
        <dbReference type="EMBL" id="KGE89689.1"/>
    </source>
</evidence>
<feature type="domain" description="Putative restriction endonuclease" evidence="1">
    <location>
        <begin position="28"/>
        <end position="200"/>
    </location>
</feature>
<dbReference type="PANTHER" id="PTHR34107:SF1">
    <property type="entry name" value="SLL0198 PROTEIN"/>
    <property type="match status" value="1"/>
</dbReference>
<dbReference type="SUPFAM" id="SSF52980">
    <property type="entry name" value="Restriction endonuclease-like"/>
    <property type="match status" value="1"/>
</dbReference>
<dbReference type="CDD" id="cd06260">
    <property type="entry name" value="DUF820-like"/>
    <property type="match status" value="1"/>
</dbReference>
<gene>
    <name evidence="2" type="ORF">IX84_01245</name>
</gene>
<dbReference type="InterPro" id="IPR008538">
    <property type="entry name" value="Uma2"/>
</dbReference>
<dbReference type="Proteomes" id="UP000029736">
    <property type="component" value="Unassembled WGS sequence"/>
</dbReference>
<comment type="caution">
    <text evidence="2">The sequence shown here is derived from an EMBL/GenBank/DDBJ whole genome shotgun (WGS) entry which is preliminary data.</text>
</comment>
<organism evidence="2 3">
    <name type="scientific">Phaeodactylibacter xiamenensis</name>
    <dbReference type="NCBI Taxonomy" id="1524460"/>
    <lineage>
        <taxon>Bacteria</taxon>
        <taxon>Pseudomonadati</taxon>
        <taxon>Bacteroidota</taxon>
        <taxon>Saprospiria</taxon>
        <taxon>Saprospirales</taxon>
        <taxon>Haliscomenobacteraceae</taxon>
        <taxon>Phaeodactylibacter</taxon>
    </lineage>
</organism>
<accession>A0A098SAW5</accession>